<feature type="transmembrane region" description="Helical" evidence="1">
    <location>
        <begin position="6"/>
        <end position="35"/>
    </location>
</feature>
<reference evidence="2" key="1">
    <citation type="submission" date="2021-04" db="EMBL/GenBank/DDBJ databases">
        <authorList>
            <person name="Hartkoorn R.C."/>
            <person name="Beaudoing E."/>
            <person name="Hot D."/>
        </authorList>
    </citation>
    <scope>NUCLEOTIDE SEQUENCE</scope>
    <source>
        <strain evidence="2">NRRL B-16292</strain>
    </source>
</reference>
<keyword evidence="1" id="KW-0472">Membrane</keyword>
<keyword evidence="1" id="KW-0812">Transmembrane</keyword>
<accession>A0ABY5VS31</accession>
<protein>
    <submittedName>
        <fullName evidence="2">DUF1453 domain-containing protein</fullName>
    </submittedName>
</protein>
<sequence>MNGWVLAAIIVVVLIAIVIKRLIGGAVLGLVVGYLRGTFVVVYEKRGLLWQRYRGRTFVAIIGSLVVMFAYALLADKLGMRAEARPIQLSIGISFIGEALAVTRRGLALNVPFAPERR</sequence>
<dbReference type="EMBL" id="CP073720">
    <property type="protein sequence ID" value="UWP80365.1"/>
    <property type="molecule type" value="Genomic_DNA"/>
</dbReference>
<evidence type="ECO:0000313" key="3">
    <source>
        <dbReference type="Proteomes" id="UP001059617"/>
    </source>
</evidence>
<keyword evidence="3" id="KW-1185">Reference proteome</keyword>
<dbReference type="RefSeq" id="WP_259858124.1">
    <property type="nucleotide sequence ID" value="NZ_BAAAST010000009.1"/>
</dbReference>
<feature type="transmembrane region" description="Helical" evidence="1">
    <location>
        <begin position="56"/>
        <end position="74"/>
    </location>
</feature>
<keyword evidence="1" id="KW-1133">Transmembrane helix</keyword>
<dbReference type="Proteomes" id="UP001059617">
    <property type="component" value="Chromosome"/>
</dbReference>
<name>A0ABY5VS31_9ACTN</name>
<evidence type="ECO:0000256" key="1">
    <source>
        <dbReference type="SAM" id="Phobius"/>
    </source>
</evidence>
<proteinExistence type="predicted"/>
<organism evidence="2 3">
    <name type="scientific">Dactylosporangium fulvum</name>
    <dbReference type="NCBI Taxonomy" id="53359"/>
    <lineage>
        <taxon>Bacteria</taxon>
        <taxon>Bacillati</taxon>
        <taxon>Actinomycetota</taxon>
        <taxon>Actinomycetes</taxon>
        <taxon>Micromonosporales</taxon>
        <taxon>Micromonosporaceae</taxon>
        <taxon>Dactylosporangium</taxon>
    </lineage>
</organism>
<gene>
    <name evidence="2" type="ORF">Dfulv_35115</name>
</gene>
<evidence type="ECO:0000313" key="2">
    <source>
        <dbReference type="EMBL" id="UWP80365.1"/>
    </source>
</evidence>
<reference evidence="2" key="2">
    <citation type="submission" date="2022-09" db="EMBL/GenBank/DDBJ databases">
        <title>Biosynthetic gene clusters of Dactylosporangioum fulvum.</title>
        <authorList>
            <person name="Caradec T."/>
        </authorList>
    </citation>
    <scope>NUCLEOTIDE SEQUENCE</scope>
    <source>
        <strain evidence="2">NRRL B-16292</strain>
    </source>
</reference>